<evidence type="ECO:0008006" key="4">
    <source>
        <dbReference type="Google" id="ProtNLM"/>
    </source>
</evidence>
<keyword evidence="3" id="KW-1185">Reference proteome</keyword>
<sequence length="146" mass="14299">MGRVRTVRVLVLVLALALLGGCGAATTHTASSGGGPSATLPALRTKLAALSSDECVTQPGAQAYPNCGRFVREVQNVVPAARAESGSVASPDALTRAADAVDAAVNRLAQDSCVGNGGAPAGGPDACGPDLTALQTSFADLVTAVG</sequence>
<accession>A0A1G7K221</accession>
<evidence type="ECO:0000256" key="1">
    <source>
        <dbReference type="SAM" id="SignalP"/>
    </source>
</evidence>
<dbReference type="EMBL" id="FNBE01000004">
    <property type="protein sequence ID" value="SDF31170.1"/>
    <property type="molecule type" value="Genomic_DNA"/>
</dbReference>
<dbReference type="PROSITE" id="PS51257">
    <property type="entry name" value="PROKAR_LIPOPROTEIN"/>
    <property type="match status" value="1"/>
</dbReference>
<keyword evidence="1" id="KW-0732">Signal</keyword>
<evidence type="ECO:0000313" key="3">
    <source>
        <dbReference type="Proteomes" id="UP000198967"/>
    </source>
</evidence>
<evidence type="ECO:0000313" key="2">
    <source>
        <dbReference type="EMBL" id="SDF31170.1"/>
    </source>
</evidence>
<protein>
    <recommendedName>
        <fullName evidence="4">Secreted protein</fullName>
    </recommendedName>
</protein>
<reference evidence="2 3" key="1">
    <citation type="submission" date="2016-10" db="EMBL/GenBank/DDBJ databases">
        <authorList>
            <person name="de Groot N.N."/>
        </authorList>
    </citation>
    <scope>NUCLEOTIDE SEQUENCE [LARGE SCALE GENOMIC DNA]</scope>
    <source>
        <strain evidence="2 3">CGMCC 4.3143</strain>
    </source>
</reference>
<feature type="signal peptide" evidence="1">
    <location>
        <begin position="1"/>
        <end position="24"/>
    </location>
</feature>
<dbReference type="STRING" id="366584.SAMN05216377_104220"/>
<dbReference type="AlphaFoldDB" id="A0A1G7K221"/>
<feature type="chain" id="PRO_5011460834" description="Secreted protein" evidence="1">
    <location>
        <begin position="25"/>
        <end position="146"/>
    </location>
</feature>
<gene>
    <name evidence="2" type="ORF">SAMN05216377_104220</name>
</gene>
<proteinExistence type="predicted"/>
<organism evidence="2 3">
    <name type="scientific">Pseudonocardia oroxyli</name>
    <dbReference type="NCBI Taxonomy" id="366584"/>
    <lineage>
        <taxon>Bacteria</taxon>
        <taxon>Bacillati</taxon>
        <taxon>Actinomycetota</taxon>
        <taxon>Actinomycetes</taxon>
        <taxon>Pseudonocardiales</taxon>
        <taxon>Pseudonocardiaceae</taxon>
        <taxon>Pseudonocardia</taxon>
    </lineage>
</organism>
<dbReference type="Proteomes" id="UP000198967">
    <property type="component" value="Unassembled WGS sequence"/>
</dbReference>
<name>A0A1G7K221_PSEOR</name>